<evidence type="ECO:0000313" key="1">
    <source>
        <dbReference type="EMBL" id="QOR59003.1"/>
    </source>
</evidence>
<dbReference type="EMBL" id="MT774385">
    <property type="protein sequence ID" value="QOR59003.1"/>
    <property type="molecule type" value="Genomic_DNA"/>
</dbReference>
<dbReference type="RefSeq" id="YP_010111161.1">
    <property type="nucleotide sequence ID" value="NC_055878.1"/>
</dbReference>
<keyword evidence="2" id="KW-1185">Reference proteome</keyword>
<accession>A0A7M1RX38</accession>
<organism evidence="1 2">
    <name type="scientific">uncultured phage cr108_1</name>
    <dbReference type="NCBI Taxonomy" id="2772069"/>
    <lineage>
        <taxon>Viruses</taxon>
        <taxon>Duplodnaviria</taxon>
        <taxon>Heunggongvirae</taxon>
        <taxon>Uroviricota</taxon>
        <taxon>Caudoviricetes</taxon>
        <taxon>Crassvirales</taxon>
        <taxon>Steigviridae</taxon>
        <taxon>Asinivirinae</taxon>
        <taxon>Pipoluvirus</taxon>
        <taxon>Pipoluvirus rarus</taxon>
    </lineage>
</organism>
<proteinExistence type="predicted"/>
<dbReference type="KEGG" id="vg:65129495"/>
<evidence type="ECO:0000313" key="2">
    <source>
        <dbReference type="Proteomes" id="UP000594030"/>
    </source>
</evidence>
<name>A0A7M1RX38_9CAUD</name>
<dbReference type="Proteomes" id="UP000594030">
    <property type="component" value="Segment"/>
</dbReference>
<dbReference type="GeneID" id="65129495"/>
<reference evidence="1 2" key="1">
    <citation type="submission" date="2020-07" db="EMBL/GenBank/DDBJ databases">
        <title>Taxonomic proposal: Crassvirales, a new order of highly abundant and diverse bacterial viruses.</title>
        <authorList>
            <person name="Shkoporov A.N."/>
            <person name="Stockdale S.R."/>
            <person name="Guerin E."/>
            <person name="Ross R.P."/>
            <person name="Hill C."/>
        </authorList>
    </citation>
    <scope>NUCLEOTIDE SEQUENCE [LARGE SCALE GENOMIC DNA]</scope>
</reference>
<protein>
    <submittedName>
        <fullName evidence="1">Uncharacterized protein</fullName>
    </submittedName>
</protein>
<sequence length="96" mass="11476">MNYVGKITELSKQCLCESDVKRVDYWLNIRDLMSIKEIVTSEFIKFKSKKPESLEAKPLYDEKFAIFADLESTITEYLRLNDYEEDELNIPYDEEY</sequence>